<proteinExistence type="inferred from homology"/>
<organism evidence="4 5">
    <name type="scientific">Modicella reniformis</name>
    <dbReference type="NCBI Taxonomy" id="1440133"/>
    <lineage>
        <taxon>Eukaryota</taxon>
        <taxon>Fungi</taxon>
        <taxon>Fungi incertae sedis</taxon>
        <taxon>Mucoromycota</taxon>
        <taxon>Mortierellomycotina</taxon>
        <taxon>Mortierellomycetes</taxon>
        <taxon>Mortierellales</taxon>
        <taxon>Mortierellaceae</taxon>
        <taxon>Modicella</taxon>
    </lineage>
</organism>
<dbReference type="PANTHER" id="PTHR31495">
    <property type="entry name" value="PEROXYGENASE 3-RELATED"/>
    <property type="match status" value="1"/>
</dbReference>
<keyword evidence="3" id="KW-0472">Membrane</keyword>
<dbReference type="Pfam" id="PF05042">
    <property type="entry name" value="Caleosin"/>
    <property type="match status" value="1"/>
</dbReference>
<dbReference type="PANTHER" id="PTHR31495:SF0">
    <property type="entry name" value="BINDING PROTEIN CALEOSIN, PUTATIVE (AFU_ORTHOLOGUE AFUA_5G13750)-RELATED"/>
    <property type="match status" value="1"/>
</dbReference>
<comment type="caution">
    <text evidence="4">The sequence shown here is derived from an EMBL/GenBank/DDBJ whole genome shotgun (WGS) entry which is preliminary data.</text>
</comment>
<accession>A0A9P6SP46</accession>
<evidence type="ECO:0000313" key="5">
    <source>
        <dbReference type="Proteomes" id="UP000749646"/>
    </source>
</evidence>
<feature type="region of interest" description="Disordered" evidence="2">
    <location>
        <begin position="11"/>
        <end position="43"/>
    </location>
</feature>
<feature type="compositionally biased region" description="Polar residues" evidence="2">
    <location>
        <begin position="11"/>
        <end position="21"/>
    </location>
</feature>
<reference evidence="4" key="1">
    <citation type="journal article" date="2020" name="Fungal Divers.">
        <title>Resolving the Mortierellaceae phylogeny through synthesis of multi-gene phylogenetics and phylogenomics.</title>
        <authorList>
            <person name="Vandepol N."/>
            <person name="Liber J."/>
            <person name="Desiro A."/>
            <person name="Na H."/>
            <person name="Kennedy M."/>
            <person name="Barry K."/>
            <person name="Grigoriev I.V."/>
            <person name="Miller A.N."/>
            <person name="O'Donnell K."/>
            <person name="Stajich J.E."/>
            <person name="Bonito G."/>
        </authorList>
    </citation>
    <scope>NUCLEOTIDE SEQUENCE</scope>
    <source>
        <strain evidence="4">MES-2147</strain>
    </source>
</reference>
<name>A0A9P6SP46_9FUNG</name>
<sequence>MIYRCSRKPFVQTQHSGTSNFPDPGTARANVAATPSHPNGTTQDDWAARHSRQTVLQQHCEFFDSDHDGVIWPIDTYVGFRALGFNLLLSIVSVFIIHLNLAYPTSPTWIPDPFSRIWTARIHKSKHGSDTGTNDTEGRFMPQHFEDVFAKYVPEGQDGLTWDDVLKMLKGQRLVGDPIGWFGAFFEWMALYLMLWPEDGIMRKDDIRRIYDGSLFYEKGA</sequence>
<dbReference type="InterPro" id="IPR007736">
    <property type="entry name" value="Caleosin-related"/>
</dbReference>
<dbReference type="EMBL" id="JAAAHW010003296">
    <property type="protein sequence ID" value="KAF9985483.1"/>
    <property type="molecule type" value="Genomic_DNA"/>
</dbReference>
<evidence type="ECO:0008006" key="6">
    <source>
        <dbReference type="Google" id="ProtNLM"/>
    </source>
</evidence>
<keyword evidence="3" id="KW-1133">Transmembrane helix</keyword>
<evidence type="ECO:0000256" key="2">
    <source>
        <dbReference type="SAM" id="MobiDB-lite"/>
    </source>
</evidence>
<dbReference type="Proteomes" id="UP000749646">
    <property type="component" value="Unassembled WGS sequence"/>
</dbReference>
<dbReference type="GO" id="GO:0004497">
    <property type="term" value="F:monooxygenase activity"/>
    <property type="evidence" value="ECO:0007669"/>
    <property type="project" value="TreeGrafter"/>
</dbReference>
<dbReference type="GO" id="GO:0005509">
    <property type="term" value="F:calcium ion binding"/>
    <property type="evidence" value="ECO:0007669"/>
    <property type="project" value="TreeGrafter"/>
</dbReference>
<comment type="similarity">
    <text evidence="1">Belongs to the caleosin family.</text>
</comment>
<gene>
    <name evidence="4" type="ORF">BGZ65_010711</name>
</gene>
<feature type="transmembrane region" description="Helical" evidence="3">
    <location>
        <begin position="83"/>
        <end position="103"/>
    </location>
</feature>
<evidence type="ECO:0000256" key="3">
    <source>
        <dbReference type="SAM" id="Phobius"/>
    </source>
</evidence>
<dbReference type="OrthoDB" id="640742at2759"/>
<keyword evidence="5" id="KW-1185">Reference proteome</keyword>
<dbReference type="AlphaFoldDB" id="A0A9P6SP46"/>
<keyword evidence="3" id="KW-0812">Transmembrane</keyword>
<protein>
    <recommendedName>
        <fullName evidence="6">Caleosin</fullName>
    </recommendedName>
</protein>
<evidence type="ECO:0000256" key="1">
    <source>
        <dbReference type="ARBA" id="ARBA00006765"/>
    </source>
</evidence>
<evidence type="ECO:0000313" key="4">
    <source>
        <dbReference type="EMBL" id="KAF9985483.1"/>
    </source>
</evidence>
<feature type="transmembrane region" description="Helical" evidence="3">
    <location>
        <begin position="178"/>
        <end position="196"/>
    </location>
</feature>